<name>A0A2A9NWY0_9AGAR</name>
<protein>
    <submittedName>
        <fullName evidence="2">Uncharacterized protein</fullName>
    </submittedName>
</protein>
<dbReference type="AlphaFoldDB" id="A0A2A9NWY0"/>
<dbReference type="EMBL" id="KZ301976">
    <property type="protein sequence ID" value="PFH52901.1"/>
    <property type="molecule type" value="Genomic_DNA"/>
</dbReference>
<feature type="region of interest" description="Disordered" evidence="1">
    <location>
        <begin position="211"/>
        <end position="231"/>
    </location>
</feature>
<feature type="compositionally biased region" description="Basic residues" evidence="1">
    <location>
        <begin position="211"/>
        <end position="226"/>
    </location>
</feature>
<gene>
    <name evidence="2" type="ORF">AMATHDRAFT_1641</name>
</gene>
<keyword evidence="3" id="KW-1185">Reference proteome</keyword>
<organism evidence="2 3">
    <name type="scientific">Amanita thiersii Skay4041</name>
    <dbReference type="NCBI Taxonomy" id="703135"/>
    <lineage>
        <taxon>Eukaryota</taxon>
        <taxon>Fungi</taxon>
        <taxon>Dikarya</taxon>
        <taxon>Basidiomycota</taxon>
        <taxon>Agaricomycotina</taxon>
        <taxon>Agaricomycetes</taxon>
        <taxon>Agaricomycetidae</taxon>
        <taxon>Agaricales</taxon>
        <taxon>Pluteineae</taxon>
        <taxon>Amanitaceae</taxon>
        <taxon>Amanita</taxon>
    </lineage>
</organism>
<evidence type="ECO:0000313" key="3">
    <source>
        <dbReference type="Proteomes" id="UP000242287"/>
    </source>
</evidence>
<sequence length="251" mass="28404">MIPHTVNPYRLPQSFKFVSRADLDVDQSLSTSPMYNSNDVNVISKLNKVLEKALPVATPERETNSIEDTQNLDKSKTINNVVKAANHVVVFRLVSSKPMPLSLVPKPVPPLTEPDCEDTEAAAALRKQRAEAVAVDYSRLLHESKKSSNAPRYPIHNVPLLKANCAIHDLPPFLILSNPRPAQKLRSTVFPTWPIKHSILEVKDVTPIGVNRRHSHRRRRKNKSNLRRTPPTFWRPDTTWRGKCLGYAMGY</sequence>
<evidence type="ECO:0000256" key="1">
    <source>
        <dbReference type="SAM" id="MobiDB-lite"/>
    </source>
</evidence>
<proteinExistence type="predicted"/>
<reference evidence="2 3" key="1">
    <citation type="submission" date="2014-02" db="EMBL/GenBank/DDBJ databases">
        <title>Transposable element dynamics among asymbiotic and ectomycorrhizal Amanita fungi.</title>
        <authorList>
            <consortium name="DOE Joint Genome Institute"/>
            <person name="Hess J."/>
            <person name="Skrede I."/>
            <person name="Wolfe B."/>
            <person name="LaButti K."/>
            <person name="Ohm R.A."/>
            <person name="Grigoriev I.V."/>
            <person name="Pringle A."/>
        </authorList>
    </citation>
    <scope>NUCLEOTIDE SEQUENCE [LARGE SCALE GENOMIC DNA]</scope>
    <source>
        <strain evidence="2 3">SKay4041</strain>
    </source>
</reference>
<dbReference type="Proteomes" id="UP000242287">
    <property type="component" value="Unassembled WGS sequence"/>
</dbReference>
<accession>A0A2A9NWY0</accession>
<evidence type="ECO:0000313" key="2">
    <source>
        <dbReference type="EMBL" id="PFH52901.1"/>
    </source>
</evidence>